<evidence type="ECO:0000313" key="1">
    <source>
        <dbReference type="EMBL" id="SLN77543.1"/>
    </source>
</evidence>
<sequence length="231" mass="25056">MSPRHGPGAAGAIMLPTGHLVDPFALGPGDIARLPLAQILPETLATLPRFGGCPPGPAYSVAQHCCELALAFANPALGLAGPADEWPRAGYRDDCMAWALLHEVFEALTGLDVPSPIKRRWPLYRDTEAYVLQHVCGLYGIDPAEPACLEADARIVLDEAAWLFGRDSAPLFAAPGTRPLGIRPDRRWDFEEASRRFRDLWLSHVAPRRRDGADPRVSALAMRRAVGTVPA</sequence>
<dbReference type="OrthoDB" id="1099791at2"/>
<keyword evidence="2" id="KW-1185">Reference proteome</keyword>
<proteinExistence type="predicted"/>
<organism evidence="1 2">
    <name type="scientific">Oceanibacterium hippocampi</name>
    <dbReference type="NCBI Taxonomy" id="745714"/>
    <lineage>
        <taxon>Bacteria</taxon>
        <taxon>Pseudomonadati</taxon>
        <taxon>Pseudomonadota</taxon>
        <taxon>Alphaproteobacteria</taxon>
        <taxon>Sneathiellales</taxon>
        <taxon>Sneathiellaceae</taxon>
        <taxon>Oceanibacterium</taxon>
    </lineage>
</organism>
<reference evidence="1 2" key="1">
    <citation type="submission" date="2017-03" db="EMBL/GenBank/DDBJ databases">
        <authorList>
            <person name="Afonso C.L."/>
            <person name="Miller P.J."/>
            <person name="Scott M.A."/>
            <person name="Spackman E."/>
            <person name="Goraichik I."/>
            <person name="Dimitrov K.M."/>
            <person name="Suarez D.L."/>
            <person name="Swayne D.E."/>
        </authorList>
    </citation>
    <scope>NUCLEOTIDE SEQUENCE [LARGE SCALE GENOMIC DNA]</scope>
    <source>
        <strain evidence="1 2">CECT 7691</strain>
    </source>
</reference>
<accession>A0A1Y5TZU4</accession>
<dbReference type="Gene3D" id="1.10.3210.10">
    <property type="entry name" value="Hypothetical protein af1432"/>
    <property type="match status" value="1"/>
</dbReference>
<gene>
    <name evidence="1" type="ORF">OCH7691_04453</name>
</gene>
<dbReference type="Proteomes" id="UP000193200">
    <property type="component" value="Unassembled WGS sequence"/>
</dbReference>
<dbReference type="InParanoid" id="A0A1Y5TZU4"/>
<protein>
    <recommendedName>
        <fullName evidence="3">Phosphohydrolase</fullName>
    </recommendedName>
</protein>
<evidence type="ECO:0000313" key="2">
    <source>
        <dbReference type="Proteomes" id="UP000193200"/>
    </source>
</evidence>
<dbReference type="RefSeq" id="WP_139839861.1">
    <property type="nucleotide sequence ID" value="NZ_FWFR01000008.1"/>
</dbReference>
<name>A0A1Y5TZU4_9PROT</name>
<dbReference type="SUPFAM" id="SSF109604">
    <property type="entry name" value="HD-domain/PDEase-like"/>
    <property type="match status" value="1"/>
</dbReference>
<dbReference type="AlphaFoldDB" id="A0A1Y5TZU4"/>
<evidence type="ECO:0008006" key="3">
    <source>
        <dbReference type="Google" id="ProtNLM"/>
    </source>
</evidence>
<dbReference type="EMBL" id="FWFR01000008">
    <property type="protein sequence ID" value="SLN77543.1"/>
    <property type="molecule type" value="Genomic_DNA"/>
</dbReference>